<name>A0AAD5SDY7_9FUNG</name>
<dbReference type="SUPFAM" id="SSF88713">
    <property type="entry name" value="Glycoside hydrolase/deacetylase"/>
    <property type="match status" value="1"/>
</dbReference>
<dbReference type="Gene3D" id="3.20.20.370">
    <property type="entry name" value="Glycoside hydrolase/deacetylase"/>
    <property type="match status" value="1"/>
</dbReference>
<dbReference type="InterPro" id="IPR002509">
    <property type="entry name" value="NODB_dom"/>
</dbReference>
<dbReference type="Proteomes" id="UP001212841">
    <property type="component" value="Unassembled WGS sequence"/>
</dbReference>
<dbReference type="EMBL" id="JADGJD010000272">
    <property type="protein sequence ID" value="KAJ3052715.1"/>
    <property type="molecule type" value="Genomic_DNA"/>
</dbReference>
<dbReference type="PROSITE" id="PS51677">
    <property type="entry name" value="NODB"/>
    <property type="match status" value="1"/>
</dbReference>
<comment type="cofactor">
    <cofactor evidence="1">
        <name>Co(2+)</name>
        <dbReference type="ChEBI" id="CHEBI:48828"/>
    </cofactor>
</comment>
<keyword evidence="8" id="KW-1185">Reference proteome</keyword>
<evidence type="ECO:0000313" key="8">
    <source>
        <dbReference type="Proteomes" id="UP001212841"/>
    </source>
</evidence>
<dbReference type="InterPro" id="IPR011330">
    <property type="entry name" value="Glyco_hydro/deAcase_b/a-brl"/>
</dbReference>
<dbReference type="GO" id="GO:0016810">
    <property type="term" value="F:hydrolase activity, acting on carbon-nitrogen (but not peptide) bonds"/>
    <property type="evidence" value="ECO:0007669"/>
    <property type="project" value="InterPro"/>
</dbReference>
<reference evidence="7" key="1">
    <citation type="submission" date="2020-05" db="EMBL/GenBank/DDBJ databases">
        <title>Phylogenomic resolution of chytrid fungi.</title>
        <authorList>
            <person name="Stajich J.E."/>
            <person name="Amses K."/>
            <person name="Simmons R."/>
            <person name="Seto K."/>
            <person name="Myers J."/>
            <person name="Bonds A."/>
            <person name="Quandt C.A."/>
            <person name="Barry K."/>
            <person name="Liu P."/>
            <person name="Grigoriev I."/>
            <person name="Longcore J.E."/>
            <person name="James T.Y."/>
        </authorList>
    </citation>
    <scope>NUCLEOTIDE SEQUENCE</scope>
    <source>
        <strain evidence="7">JEL0318</strain>
    </source>
</reference>
<evidence type="ECO:0000256" key="4">
    <source>
        <dbReference type="ARBA" id="ARBA00022801"/>
    </source>
</evidence>
<gene>
    <name evidence="7" type="ORF">HK097_005807</name>
</gene>
<evidence type="ECO:0000256" key="2">
    <source>
        <dbReference type="ARBA" id="ARBA00022723"/>
    </source>
</evidence>
<evidence type="ECO:0000313" key="7">
    <source>
        <dbReference type="EMBL" id="KAJ3052715.1"/>
    </source>
</evidence>
<protein>
    <recommendedName>
        <fullName evidence="6">NodB homology domain-containing protein</fullName>
    </recommendedName>
</protein>
<dbReference type="PANTHER" id="PTHR46471">
    <property type="entry name" value="CHITIN DEACETYLASE"/>
    <property type="match status" value="1"/>
</dbReference>
<evidence type="ECO:0000256" key="5">
    <source>
        <dbReference type="ARBA" id="ARBA00023277"/>
    </source>
</evidence>
<keyword evidence="5" id="KW-0119">Carbohydrate metabolism</keyword>
<feature type="domain" description="NodB homology" evidence="6">
    <location>
        <begin position="1"/>
        <end position="164"/>
    </location>
</feature>
<sequence length="193" mass="21671">MAAAGFKTTFFVNGRGFYGCIYDGASTLLSAYRAGHQIASHSWAHLHMTTLSTSQQQSEIQRVDQALQKIIGAKPTYMRAPFGETNSALQEVARQQGYRAMINWDIDSEDWNNQSPSYSFNKVQSQSYSSNGHIILMHENYQNTVQTLLPQIISWAKSKGVKLVTVGECLGESSSLWYRDVRSPQSRDSSWTC</sequence>
<comment type="caution">
    <text evidence="7">The sequence shown here is derived from an EMBL/GenBank/DDBJ whole genome shotgun (WGS) entry which is preliminary data.</text>
</comment>
<dbReference type="Pfam" id="PF01522">
    <property type="entry name" value="Polysacc_deac_1"/>
    <property type="match status" value="1"/>
</dbReference>
<dbReference type="GO" id="GO:0046872">
    <property type="term" value="F:metal ion binding"/>
    <property type="evidence" value="ECO:0007669"/>
    <property type="project" value="UniProtKB-KW"/>
</dbReference>
<proteinExistence type="predicted"/>
<organism evidence="7 8">
    <name type="scientific">Rhizophlyctis rosea</name>
    <dbReference type="NCBI Taxonomy" id="64517"/>
    <lineage>
        <taxon>Eukaryota</taxon>
        <taxon>Fungi</taxon>
        <taxon>Fungi incertae sedis</taxon>
        <taxon>Chytridiomycota</taxon>
        <taxon>Chytridiomycota incertae sedis</taxon>
        <taxon>Chytridiomycetes</taxon>
        <taxon>Rhizophlyctidales</taxon>
        <taxon>Rhizophlyctidaceae</taxon>
        <taxon>Rhizophlyctis</taxon>
    </lineage>
</organism>
<evidence type="ECO:0000256" key="3">
    <source>
        <dbReference type="ARBA" id="ARBA00022729"/>
    </source>
</evidence>
<keyword evidence="4" id="KW-0378">Hydrolase</keyword>
<dbReference type="AlphaFoldDB" id="A0AAD5SDY7"/>
<keyword evidence="2" id="KW-0479">Metal-binding</keyword>
<dbReference type="GO" id="GO:0005975">
    <property type="term" value="P:carbohydrate metabolic process"/>
    <property type="evidence" value="ECO:0007669"/>
    <property type="project" value="InterPro"/>
</dbReference>
<evidence type="ECO:0000256" key="1">
    <source>
        <dbReference type="ARBA" id="ARBA00001941"/>
    </source>
</evidence>
<evidence type="ECO:0000259" key="6">
    <source>
        <dbReference type="PROSITE" id="PS51677"/>
    </source>
</evidence>
<dbReference type="PANTHER" id="PTHR46471:SF9">
    <property type="entry name" value="CHITIN DEACETYLASE"/>
    <property type="match status" value="1"/>
</dbReference>
<accession>A0AAD5SDY7</accession>
<keyword evidence="3" id="KW-0732">Signal</keyword>